<accession>A0A6J7WDM7</accession>
<dbReference type="EMBL" id="LR796260">
    <property type="protein sequence ID" value="CAB4132640.1"/>
    <property type="molecule type" value="Genomic_DNA"/>
</dbReference>
<sequence length="288" mass="29820">MANPQIQNETIYALPRLYIQGLQLSAATPLAATVIAVAPGAARDSTNSIDMVVGLQNYFGIDNPAQLFQGYQPGLFINSAVNGVNGLDTGTIAASTQYAVYLIGDSRNYNNTAAVLSLTSNTAPLLPSGYDSYRLIGFWSTDSSSHFVYATTKPQNLNGLLTYYNSPAVSVLSGGTATTFTAIDLTTNSAIPTTTLPNIIVTLLVTFTPAAVGDTVQFRPTGSAATGGIPTITGLVAGIAQSQYIQVIAGVGSSKPEIDYKVTSGSDAVSVSVVEWAGVSNSAYPALV</sequence>
<evidence type="ECO:0000313" key="4">
    <source>
        <dbReference type="EMBL" id="CAB5207198.1"/>
    </source>
</evidence>
<proteinExistence type="predicted"/>
<dbReference type="EMBL" id="LR797327">
    <property type="protein sequence ID" value="CAB4202994.1"/>
    <property type="molecule type" value="Genomic_DNA"/>
</dbReference>
<dbReference type="EMBL" id="LR798228">
    <property type="protein sequence ID" value="CAB5207198.1"/>
    <property type="molecule type" value="Genomic_DNA"/>
</dbReference>
<name>A0A6J7WDM7_9CAUD</name>
<reference evidence="4" key="1">
    <citation type="submission" date="2020-05" db="EMBL/GenBank/DDBJ databases">
        <authorList>
            <person name="Chiriac C."/>
            <person name="Salcher M."/>
            <person name="Ghai R."/>
            <person name="Kavagutti S V."/>
        </authorList>
    </citation>
    <scope>NUCLEOTIDE SEQUENCE</scope>
</reference>
<evidence type="ECO:0000313" key="2">
    <source>
        <dbReference type="EMBL" id="CAB4132640.1"/>
    </source>
</evidence>
<organism evidence="4">
    <name type="scientific">uncultured Caudovirales phage</name>
    <dbReference type="NCBI Taxonomy" id="2100421"/>
    <lineage>
        <taxon>Viruses</taxon>
        <taxon>Duplodnaviria</taxon>
        <taxon>Heunggongvirae</taxon>
        <taxon>Uroviricota</taxon>
        <taxon>Caudoviricetes</taxon>
        <taxon>Peduoviridae</taxon>
        <taxon>Maltschvirus</taxon>
        <taxon>Maltschvirus maltsch</taxon>
    </lineage>
</organism>
<protein>
    <submittedName>
        <fullName evidence="4">Uncharacterized protein</fullName>
    </submittedName>
</protein>
<gene>
    <name evidence="3" type="ORF">UFOVP1363_59</name>
    <name evidence="4" type="ORF">UFOVP179_33</name>
    <name evidence="2" type="ORF">UFOVP260_46</name>
    <name evidence="1" type="ORF">UFOVP85_16</name>
</gene>
<dbReference type="EMBL" id="LR796198">
    <property type="protein sequence ID" value="CAB4126919.1"/>
    <property type="molecule type" value="Genomic_DNA"/>
</dbReference>
<evidence type="ECO:0000313" key="1">
    <source>
        <dbReference type="EMBL" id="CAB4126919.1"/>
    </source>
</evidence>
<evidence type="ECO:0000313" key="3">
    <source>
        <dbReference type="EMBL" id="CAB4202994.1"/>
    </source>
</evidence>